<organism evidence="1 2">
    <name type="scientific">Nicotiana tabacum</name>
    <name type="common">Common tobacco</name>
    <dbReference type="NCBI Taxonomy" id="4097"/>
    <lineage>
        <taxon>Eukaryota</taxon>
        <taxon>Viridiplantae</taxon>
        <taxon>Streptophyta</taxon>
        <taxon>Embryophyta</taxon>
        <taxon>Tracheophyta</taxon>
        <taxon>Spermatophyta</taxon>
        <taxon>Magnoliopsida</taxon>
        <taxon>eudicotyledons</taxon>
        <taxon>Gunneridae</taxon>
        <taxon>Pentapetalae</taxon>
        <taxon>asterids</taxon>
        <taxon>lamiids</taxon>
        <taxon>Solanales</taxon>
        <taxon>Solanaceae</taxon>
        <taxon>Nicotianoideae</taxon>
        <taxon>Nicotianeae</taxon>
        <taxon>Nicotiana</taxon>
    </lineage>
</organism>
<evidence type="ECO:0000313" key="1">
    <source>
        <dbReference type="Proteomes" id="UP000790787"/>
    </source>
</evidence>
<name>A0AC58T2U9_TOBAC</name>
<dbReference type="Proteomes" id="UP000790787">
    <property type="component" value="Chromosome 17"/>
</dbReference>
<sequence length="358" mass="40758">MSSEITLDDLHLFHKIDREVFTRLVVCLSRDPGESLLIMAMWLWLEDVHFPSIIEKMVKLPVEIVNNLAEEGATCLKWLESKVPPGPNDVGDMPFTAIILKRTISFTTFYQQRFTMISGMKTLLNKVCAIIFADILQHILPEQHIIPIPGFPHPTFGAITVVPRSLDSIIQSRGLWGWSLKNDAPVDDRTMFLTFSRGFPVTEAEVRELFNSYYEIDCVEHVHMVVPSASSSDHSLYARMVVRDVSTIDRILSRGSIAKFRINDIPAILETEWSKILNNGEASKFRWFGSDGLVGMEFGVKGRGYGGVVENMTFPGKRNHELLTFPGKRNHELLTFPGKRNHELFIQFRLLGERIRIS</sequence>
<reference evidence="2" key="2">
    <citation type="submission" date="2025-08" db="UniProtKB">
        <authorList>
            <consortium name="RefSeq"/>
        </authorList>
    </citation>
    <scope>IDENTIFICATION</scope>
    <source>
        <tissue evidence="2">Leaf</tissue>
    </source>
</reference>
<reference evidence="1" key="1">
    <citation type="journal article" date="2014" name="Nat. Commun.">
        <title>The tobacco genome sequence and its comparison with those of tomato and potato.</title>
        <authorList>
            <person name="Sierro N."/>
            <person name="Battey J.N."/>
            <person name="Ouadi S."/>
            <person name="Bakaher N."/>
            <person name="Bovet L."/>
            <person name="Willig A."/>
            <person name="Goepfert S."/>
            <person name="Peitsch M.C."/>
            <person name="Ivanov N.V."/>
        </authorList>
    </citation>
    <scope>NUCLEOTIDE SEQUENCE [LARGE SCALE GENOMIC DNA]</scope>
</reference>
<gene>
    <name evidence="2" type="primary">LOC107759701</name>
</gene>
<protein>
    <submittedName>
        <fullName evidence="2">Uncharacterized protein LOC107759701</fullName>
    </submittedName>
</protein>
<evidence type="ECO:0000313" key="2">
    <source>
        <dbReference type="RefSeq" id="XP_075091535.1"/>
    </source>
</evidence>
<proteinExistence type="predicted"/>
<accession>A0AC58T2U9</accession>
<dbReference type="RefSeq" id="XP_075091535.1">
    <property type="nucleotide sequence ID" value="XM_075235434.1"/>
</dbReference>
<keyword evidence="1" id="KW-1185">Reference proteome</keyword>